<organism evidence="1">
    <name type="scientific">Hexamita inflata</name>
    <dbReference type="NCBI Taxonomy" id="28002"/>
    <lineage>
        <taxon>Eukaryota</taxon>
        <taxon>Metamonada</taxon>
        <taxon>Diplomonadida</taxon>
        <taxon>Hexamitidae</taxon>
        <taxon>Hexamitinae</taxon>
        <taxon>Hexamita</taxon>
    </lineage>
</organism>
<reference evidence="2 3" key="2">
    <citation type="submission" date="2024-07" db="EMBL/GenBank/DDBJ databases">
        <authorList>
            <person name="Akdeniz Z."/>
        </authorList>
    </citation>
    <scope>NUCLEOTIDE SEQUENCE [LARGE SCALE GENOMIC DNA]</scope>
</reference>
<gene>
    <name evidence="1" type="ORF">HINF_LOCUS31598</name>
    <name evidence="2" type="ORF">HINF_LOCUS36676</name>
</gene>
<protein>
    <submittedName>
        <fullName evidence="2">Hypothetical_protein</fullName>
    </submittedName>
</protein>
<dbReference type="EMBL" id="CATOUU010000720">
    <property type="protein sequence ID" value="CAI9943953.1"/>
    <property type="molecule type" value="Genomic_DNA"/>
</dbReference>
<accession>A0AA86PUT3</accession>
<reference evidence="1" key="1">
    <citation type="submission" date="2023-06" db="EMBL/GenBank/DDBJ databases">
        <authorList>
            <person name="Kurt Z."/>
        </authorList>
    </citation>
    <scope>NUCLEOTIDE SEQUENCE</scope>
</reference>
<proteinExistence type="predicted"/>
<dbReference type="Proteomes" id="UP001642409">
    <property type="component" value="Unassembled WGS sequence"/>
</dbReference>
<name>A0AA86PUT3_9EUKA</name>
<evidence type="ECO:0000313" key="1">
    <source>
        <dbReference type="EMBL" id="CAI9943953.1"/>
    </source>
</evidence>
<dbReference type="AlphaFoldDB" id="A0AA86PUT3"/>
<evidence type="ECO:0000313" key="2">
    <source>
        <dbReference type="EMBL" id="CAL6036988.1"/>
    </source>
</evidence>
<evidence type="ECO:0000313" key="3">
    <source>
        <dbReference type="Proteomes" id="UP001642409"/>
    </source>
</evidence>
<comment type="caution">
    <text evidence="1">The sequence shown here is derived from an EMBL/GenBank/DDBJ whole genome shotgun (WGS) entry which is preliminary data.</text>
</comment>
<keyword evidence="3" id="KW-1185">Reference proteome</keyword>
<sequence>MSTVVTVKLVLNQCTFITFSISMFPSLVEIQIEDDQYKYINLQLNQLLKEKNRALKKHWKNARQMEQQLMQHQKKIQRKQHNKYLNLITKYINNIAISKE</sequence>
<dbReference type="EMBL" id="CAXDID020000135">
    <property type="protein sequence ID" value="CAL6036988.1"/>
    <property type="molecule type" value="Genomic_DNA"/>
</dbReference>